<dbReference type="InterPro" id="IPR020901">
    <property type="entry name" value="Prtase_inh_Kunz-CS"/>
</dbReference>
<dbReference type="Gene3D" id="4.10.410.10">
    <property type="entry name" value="Pancreatic trypsin inhibitor Kunitz domain"/>
    <property type="match status" value="2"/>
</dbReference>
<dbReference type="PROSITE" id="PS50279">
    <property type="entry name" value="BPTI_KUNITZ_2"/>
    <property type="match status" value="2"/>
</dbReference>
<feature type="chain" id="PRO_5012465973" evidence="7">
    <location>
        <begin position="22"/>
        <end position="165"/>
    </location>
</feature>
<dbReference type="SUPFAM" id="SSF57362">
    <property type="entry name" value="BPTI-like"/>
    <property type="match status" value="2"/>
</dbReference>
<dbReference type="PANTHER" id="PTHR10083">
    <property type="entry name" value="KUNITZ-TYPE PROTEASE INHIBITOR-RELATED"/>
    <property type="match status" value="1"/>
</dbReference>
<evidence type="ECO:0000256" key="6">
    <source>
        <dbReference type="ARBA" id="ARBA00023157"/>
    </source>
</evidence>
<dbReference type="AlphaFoldDB" id="A0A224YLA5"/>
<keyword evidence="5" id="KW-0722">Serine protease inhibitor</keyword>
<dbReference type="GO" id="GO:0004867">
    <property type="term" value="F:serine-type endopeptidase inhibitor activity"/>
    <property type="evidence" value="ECO:0007669"/>
    <property type="project" value="UniProtKB-KW"/>
</dbReference>
<accession>A0A224YLA5</accession>
<proteinExistence type="predicted"/>
<dbReference type="InterPro" id="IPR002223">
    <property type="entry name" value="Kunitz_BPTI"/>
</dbReference>
<sequence>MAGRTGIMLLLLNICFLQSGASRLRCWQPKVVGRGNKSIPLWFYNIWTVQCIGFIYSGSGGNLNRFKTEEECNDVCLPPNKPKKNVCSLEADSGSCKGYNPKWTYDHEKDICWGFVYSGCGGNANRFSTCLECMRRCSGREGHLRHCILLTPKFNDKFYMAWEPE</sequence>
<reference evidence="9" key="1">
    <citation type="journal article" date="2017" name="Parasit. Vectors">
        <title>Sialotranscriptomics of Rhipicephalus zambeziensis reveals intricate expression profiles of secretory proteins and suggests tight temporal transcriptional regulation during blood-feeding.</title>
        <authorList>
            <person name="de Castro M.H."/>
            <person name="de Klerk D."/>
            <person name="Pienaar R."/>
            <person name="Rees D.J.G."/>
            <person name="Mans B.J."/>
        </authorList>
    </citation>
    <scope>NUCLEOTIDE SEQUENCE</scope>
    <source>
        <tissue evidence="9">Salivary glands</tissue>
    </source>
</reference>
<feature type="domain" description="BPTI/Kunitz inhibitor" evidence="8">
    <location>
        <begin position="87"/>
        <end position="137"/>
    </location>
</feature>
<dbReference type="CDD" id="cd22593">
    <property type="entry name" value="Kunitz_conkunitzin"/>
    <property type="match status" value="1"/>
</dbReference>
<evidence type="ECO:0000256" key="5">
    <source>
        <dbReference type="ARBA" id="ARBA00022900"/>
    </source>
</evidence>
<dbReference type="PRINTS" id="PR00759">
    <property type="entry name" value="BASICPTASE"/>
</dbReference>
<evidence type="ECO:0000256" key="7">
    <source>
        <dbReference type="SAM" id="SignalP"/>
    </source>
</evidence>
<evidence type="ECO:0000259" key="8">
    <source>
        <dbReference type="PROSITE" id="PS50279"/>
    </source>
</evidence>
<dbReference type="InterPro" id="IPR050098">
    <property type="entry name" value="TFPI/VKTCI-like"/>
</dbReference>
<dbReference type="PROSITE" id="PS00280">
    <property type="entry name" value="BPTI_KUNITZ_1"/>
    <property type="match status" value="1"/>
</dbReference>
<evidence type="ECO:0000256" key="4">
    <source>
        <dbReference type="ARBA" id="ARBA00022737"/>
    </source>
</evidence>
<dbReference type="Pfam" id="PF00014">
    <property type="entry name" value="Kunitz_BPTI"/>
    <property type="match status" value="2"/>
</dbReference>
<evidence type="ECO:0000256" key="3">
    <source>
        <dbReference type="ARBA" id="ARBA00022690"/>
    </source>
</evidence>
<protein>
    <submittedName>
        <fullName evidence="9">Tissue factor pathway inhibitor</fullName>
    </submittedName>
</protein>
<organism evidence="9">
    <name type="scientific">Rhipicephalus zambeziensis</name>
    <dbReference type="NCBI Taxonomy" id="60191"/>
    <lineage>
        <taxon>Eukaryota</taxon>
        <taxon>Metazoa</taxon>
        <taxon>Ecdysozoa</taxon>
        <taxon>Arthropoda</taxon>
        <taxon>Chelicerata</taxon>
        <taxon>Arachnida</taxon>
        <taxon>Acari</taxon>
        <taxon>Parasitiformes</taxon>
        <taxon>Ixodida</taxon>
        <taxon>Ixodoidea</taxon>
        <taxon>Ixodidae</taxon>
        <taxon>Rhipicephalinae</taxon>
        <taxon>Rhipicephalus</taxon>
        <taxon>Rhipicephalus</taxon>
    </lineage>
</organism>
<dbReference type="CDD" id="cd00109">
    <property type="entry name" value="Kunitz-type"/>
    <property type="match status" value="1"/>
</dbReference>
<feature type="domain" description="BPTI/Kunitz inhibitor" evidence="8">
    <location>
        <begin position="26"/>
        <end position="76"/>
    </location>
</feature>
<evidence type="ECO:0000313" key="9">
    <source>
        <dbReference type="EMBL" id="MAA16539.1"/>
    </source>
</evidence>
<evidence type="ECO:0000256" key="2">
    <source>
        <dbReference type="ARBA" id="ARBA00022525"/>
    </source>
</evidence>
<keyword evidence="4" id="KW-0677">Repeat</keyword>
<keyword evidence="3" id="KW-0646">Protease inhibitor</keyword>
<dbReference type="SMART" id="SM00131">
    <property type="entry name" value="KU"/>
    <property type="match status" value="2"/>
</dbReference>
<dbReference type="GO" id="GO:0005615">
    <property type="term" value="C:extracellular space"/>
    <property type="evidence" value="ECO:0007669"/>
    <property type="project" value="TreeGrafter"/>
</dbReference>
<dbReference type="PANTHER" id="PTHR10083:SF374">
    <property type="entry name" value="BPTI_KUNITZ INHIBITOR DOMAIN-CONTAINING PROTEIN"/>
    <property type="match status" value="1"/>
</dbReference>
<keyword evidence="7" id="KW-0732">Signal</keyword>
<feature type="signal peptide" evidence="7">
    <location>
        <begin position="1"/>
        <end position="21"/>
    </location>
</feature>
<dbReference type="InterPro" id="IPR036880">
    <property type="entry name" value="Kunitz_BPTI_sf"/>
</dbReference>
<comment type="subcellular location">
    <subcellularLocation>
        <location evidence="1">Secreted</location>
    </subcellularLocation>
</comment>
<keyword evidence="2" id="KW-0964">Secreted</keyword>
<name>A0A224YLA5_9ACAR</name>
<dbReference type="FunFam" id="4.10.410.10:FF:000020">
    <property type="entry name" value="Collagen, type VI, alpha 3"/>
    <property type="match status" value="1"/>
</dbReference>
<keyword evidence="6" id="KW-1015">Disulfide bond</keyword>
<dbReference type="EMBL" id="GFPF01005393">
    <property type="protein sequence ID" value="MAA16539.1"/>
    <property type="molecule type" value="Transcribed_RNA"/>
</dbReference>
<evidence type="ECO:0000256" key="1">
    <source>
        <dbReference type="ARBA" id="ARBA00004613"/>
    </source>
</evidence>